<evidence type="ECO:0000256" key="2">
    <source>
        <dbReference type="ARBA" id="ARBA00005887"/>
    </source>
</evidence>
<keyword evidence="6 8" id="KW-0472">Membrane</keyword>
<feature type="transmembrane region" description="Helical" evidence="8">
    <location>
        <begin position="178"/>
        <end position="201"/>
    </location>
</feature>
<evidence type="ECO:0000256" key="5">
    <source>
        <dbReference type="ARBA" id="ARBA00022989"/>
    </source>
</evidence>
<comment type="caution">
    <text evidence="11">The sequence shown here is derived from an EMBL/GenBank/DDBJ whole genome shotgun (WGS) entry which is preliminary data.</text>
</comment>
<feature type="transmembrane region" description="Helical" evidence="8">
    <location>
        <begin position="347"/>
        <end position="365"/>
    </location>
</feature>
<feature type="transmembrane region" description="Helical" evidence="8">
    <location>
        <begin position="222"/>
        <end position="240"/>
    </location>
</feature>
<dbReference type="PROSITE" id="PS01219">
    <property type="entry name" value="AMMONIUM_TRANSP"/>
    <property type="match status" value="1"/>
</dbReference>
<dbReference type="InterPro" id="IPR029020">
    <property type="entry name" value="Ammonium/urea_transptr"/>
</dbReference>
<evidence type="ECO:0000313" key="11">
    <source>
        <dbReference type="EMBL" id="GBG83397.1"/>
    </source>
</evidence>
<keyword evidence="3 8" id="KW-0813">Transport</keyword>
<dbReference type="NCBIfam" id="TIGR00836">
    <property type="entry name" value="amt"/>
    <property type="match status" value="1"/>
</dbReference>
<evidence type="ECO:0000313" key="12">
    <source>
        <dbReference type="Proteomes" id="UP000265515"/>
    </source>
</evidence>
<dbReference type="Gramene" id="GBG83397">
    <property type="protein sequence ID" value="GBG83397"/>
    <property type="gene ID" value="CBR_g37111"/>
</dbReference>
<dbReference type="FunFam" id="1.10.3430.10:FF:000006">
    <property type="entry name" value="Ammonium transporter"/>
    <property type="match status" value="1"/>
</dbReference>
<comment type="similarity">
    <text evidence="2 8">Belongs to the ammonia transporter channel (TC 1.A.11.2) family.</text>
</comment>
<dbReference type="OrthoDB" id="534912at2759"/>
<feature type="compositionally biased region" description="Polar residues" evidence="9">
    <location>
        <begin position="472"/>
        <end position="492"/>
    </location>
</feature>
<dbReference type="Gene3D" id="1.10.3430.10">
    <property type="entry name" value="Ammonium transporter AmtB like domains"/>
    <property type="match status" value="1"/>
</dbReference>
<evidence type="ECO:0000259" key="10">
    <source>
        <dbReference type="Pfam" id="PF00909"/>
    </source>
</evidence>
<dbReference type="GO" id="GO:0005886">
    <property type="term" value="C:plasma membrane"/>
    <property type="evidence" value="ECO:0007669"/>
    <property type="project" value="UniProtKB-SubCell"/>
</dbReference>
<evidence type="ECO:0000256" key="9">
    <source>
        <dbReference type="SAM" id="MobiDB-lite"/>
    </source>
</evidence>
<feature type="transmembrane region" description="Helical" evidence="8">
    <location>
        <begin position="260"/>
        <end position="281"/>
    </location>
</feature>
<dbReference type="STRING" id="69332.A0A388LM62"/>
<dbReference type="InterPro" id="IPR018047">
    <property type="entry name" value="Ammonium_transpt_CS"/>
</dbReference>
<comment type="subcellular location">
    <subcellularLocation>
        <location evidence="8">Cell membrane</location>
        <topology evidence="8">Multi-pass membrane protein</topology>
    </subcellularLocation>
    <subcellularLocation>
        <location evidence="1">Membrane</location>
        <topology evidence="1">Multi-pass membrane protein</topology>
    </subcellularLocation>
</comment>
<sequence>MAKVSSYFCGLDHHVNNVSIGADGMFLLFSAYLVFAMQAGFGMLCAGSVRRKNTVDIVLTHIMNAAVGAMSYYLVGFTFAFGRSSNGFIGAHSFAKPDDKAINPNAQPGAWLFQWTFAVAAASITTGSITERTQFTTYILCSTFLTAFVYPVVSHWVWAPSGWLSAANVRNKFLGVGMVDFAGSGVVHMTGAIAGFWGSWIEGPRIGRFDMRGNPKEMRGHSPILEVLGTLLLWFGWYGLTTGSVLATISPSGIANNVLVARTVITTTLAGGAASVTVLLARKSMTGHWMVEDACSGLIAGFTAVTAGCSVIEPWAAVVLGFLAAWVLIGMNRLALKIRYDDPLNAFQRHGGCGLLGIIFVGLLAKKEYLLQTLRTSDNSPYGLLYGGGGRLLAAQVTGAICITAWTSVTMGTLFYALNNVVLLRISEEEEAAGLDVVSHGRVLDEYRDELRLRRLESGSFTIRHFPGPERGTNNDSQRGQSMVEGQTAIES</sequence>
<dbReference type="InterPro" id="IPR024041">
    <property type="entry name" value="NH4_transpt_AmtB-like_dom"/>
</dbReference>
<feature type="transmembrane region" description="Helical" evidence="8">
    <location>
        <begin position="58"/>
        <end position="81"/>
    </location>
</feature>
<name>A0A388LM62_CHABU</name>
<dbReference type="PANTHER" id="PTHR11730">
    <property type="entry name" value="AMMONIUM TRANSPORTER"/>
    <property type="match status" value="1"/>
</dbReference>
<protein>
    <recommendedName>
        <fullName evidence="8">Ammonium transporter</fullName>
    </recommendedName>
</protein>
<dbReference type="Pfam" id="PF00909">
    <property type="entry name" value="Ammonium_transp"/>
    <property type="match status" value="1"/>
</dbReference>
<keyword evidence="5 8" id="KW-1133">Transmembrane helix</keyword>
<dbReference type="GO" id="GO:0008519">
    <property type="term" value="F:ammonium channel activity"/>
    <property type="evidence" value="ECO:0007669"/>
    <property type="project" value="InterPro"/>
</dbReference>
<gene>
    <name evidence="11" type="primary">AMT1:6</name>
    <name evidence="11" type="ORF">CBR_g37111</name>
</gene>
<reference evidence="11 12" key="1">
    <citation type="journal article" date="2018" name="Cell">
        <title>The Chara Genome: Secondary Complexity and Implications for Plant Terrestrialization.</title>
        <authorList>
            <person name="Nishiyama T."/>
            <person name="Sakayama H."/>
            <person name="Vries J.D."/>
            <person name="Buschmann H."/>
            <person name="Saint-Marcoux D."/>
            <person name="Ullrich K.K."/>
            <person name="Haas F.B."/>
            <person name="Vanderstraeten L."/>
            <person name="Becker D."/>
            <person name="Lang D."/>
            <person name="Vosolsobe S."/>
            <person name="Rombauts S."/>
            <person name="Wilhelmsson P.K.I."/>
            <person name="Janitza P."/>
            <person name="Kern R."/>
            <person name="Heyl A."/>
            <person name="Rumpler F."/>
            <person name="Villalobos L.I.A.C."/>
            <person name="Clay J.M."/>
            <person name="Skokan R."/>
            <person name="Toyoda A."/>
            <person name="Suzuki Y."/>
            <person name="Kagoshima H."/>
            <person name="Schijlen E."/>
            <person name="Tajeshwar N."/>
            <person name="Catarino B."/>
            <person name="Hetherington A.J."/>
            <person name="Saltykova A."/>
            <person name="Bonnot C."/>
            <person name="Breuninger H."/>
            <person name="Symeonidi A."/>
            <person name="Radhakrishnan G.V."/>
            <person name="Van Nieuwerburgh F."/>
            <person name="Deforce D."/>
            <person name="Chang C."/>
            <person name="Karol K.G."/>
            <person name="Hedrich R."/>
            <person name="Ulvskov P."/>
            <person name="Glockner G."/>
            <person name="Delwiche C.F."/>
            <person name="Petrasek J."/>
            <person name="Van de Peer Y."/>
            <person name="Friml J."/>
            <person name="Beilby M."/>
            <person name="Dolan L."/>
            <person name="Kohara Y."/>
            <person name="Sugano S."/>
            <person name="Fujiyama A."/>
            <person name="Delaux P.-M."/>
            <person name="Quint M."/>
            <person name="TheiBen G."/>
            <person name="Hagemann M."/>
            <person name="Harholt J."/>
            <person name="Dunand C."/>
            <person name="Zachgo S."/>
            <person name="Langdale J."/>
            <person name="Maumus F."/>
            <person name="Straeten D.V.D."/>
            <person name="Gould S.B."/>
            <person name="Rensing S.A."/>
        </authorList>
    </citation>
    <scope>NUCLEOTIDE SEQUENCE [LARGE SCALE GENOMIC DNA]</scope>
    <source>
        <strain evidence="11 12">S276</strain>
    </source>
</reference>
<feature type="transmembrane region" description="Helical" evidence="8">
    <location>
        <begin position="25"/>
        <end position="46"/>
    </location>
</feature>
<feature type="transmembrane region" description="Helical" evidence="8">
    <location>
        <begin position="137"/>
        <end position="158"/>
    </location>
</feature>
<evidence type="ECO:0000256" key="1">
    <source>
        <dbReference type="ARBA" id="ARBA00004141"/>
    </source>
</evidence>
<dbReference type="GO" id="GO:0097272">
    <property type="term" value="P:ammonium homeostasis"/>
    <property type="evidence" value="ECO:0007669"/>
    <property type="project" value="TreeGrafter"/>
</dbReference>
<dbReference type="AlphaFoldDB" id="A0A388LM62"/>
<evidence type="ECO:0000256" key="8">
    <source>
        <dbReference type="RuleBase" id="RU362002"/>
    </source>
</evidence>
<evidence type="ECO:0000256" key="3">
    <source>
        <dbReference type="ARBA" id="ARBA00022448"/>
    </source>
</evidence>
<feature type="transmembrane region" description="Helical" evidence="8">
    <location>
        <begin position="112"/>
        <end position="130"/>
    </location>
</feature>
<comment type="caution">
    <text evidence="8">Lacks conserved residue(s) required for the propagation of feature annotation.</text>
</comment>
<keyword evidence="7 8" id="KW-0924">Ammonia transport</keyword>
<dbReference type="SUPFAM" id="SSF111352">
    <property type="entry name" value="Ammonium transporter"/>
    <property type="match status" value="1"/>
</dbReference>
<evidence type="ECO:0000256" key="6">
    <source>
        <dbReference type="ARBA" id="ARBA00023136"/>
    </source>
</evidence>
<dbReference type="InterPro" id="IPR001905">
    <property type="entry name" value="Ammonium_transpt"/>
</dbReference>
<feature type="domain" description="Ammonium transporter AmtB-like" evidence="10">
    <location>
        <begin position="26"/>
        <end position="442"/>
    </location>
</feature>
<evidence type="ECO:0000256" key="7">
    <source>
        <dbReference type="ARBA" id="ARBA00023177"/>
    </source>
</evidence>
<evidence type="ECO:0000256" key="4">
    <source>
        <dbReference type="ARBA" id="ARBA00022692"/>
    </source>
</evidence>
<keyword evidence="4 8" id="KW-0812">Transmembrane</keyword>
<feature type="region of interest" description="Disordered" evidence="9">
    <location>
        <begin position="464"/>
        <end position="492"/>
    </location>
</feature>
<dbReference type="EMBL" id="BFEA01000437">
    <property type="protein sequence ID" value="GBG83397.1"/>
    <property type="molecule type" value="Genomic_DNA"/>
</dbReference>
<proteinExistence type="inferred from homology"/>
<feature type="transmembrane region" description="Helical" evidence="8">
    <location>
        <begin position="314"/>
        <end position="335"/>
    </location>
</feature>
<organism evidence="11 12">
    <name type="scientific">Chara braunii</name>
    <name type="common">Braun's stonewort</name>
    <dbReference type="NCBI Taxonomy" id="69332"/>
    <lineage>
        <taxon>Eukaryota</taxon>
        <taxon>Viridiplantae</taxon>
        <taxon>Streptophyta</taxon>
        <taxon>Charophyceae</taxon>
        <taxon>Charales</taxon>
        <taxon>Characeae</taxon>
        <taxon>Chara</taxon>
    </lineage>
</organism>
<keyword evidence="12" id="KW-1185">Reference proteome</keyword>
<dbReference type="PANTHER" id="PTHR11730:SF6">
    <property type="entry name" value="AMMONIUM TRANSPORTER"/>
    <property type="match status" value="1"/>
</dbReference>
<dbReference type="Proteomes" id="UP000265515">
    <property type="component" value="Unassembled WGS sequence"/>
</dbReference>
<accession>A0A388LM62</accession>